<keyword evidence="3" id="KW-1185">Reference proteome</keyword>
<proteinExistence type="predicted"/>
<dbReference type="Proteomes" id="UP000018888">
    <property type="component" value="Unassembled WGS sequence"/>
</dbReference>
<keyword evidence="1" id="KW-1133">Transmembrane helix</keyword>
<organism evidence="2 3">
    <name type="scientific">Rhizophagus irregularis (strain DAOM 181602 / DAOM 197198 / MUCL 43194)</name>
    <name type="common">Arbuscular mycorrhizal fungus</name>
    <name type="synonym">Glomus intraradices</name>
    <dbReference type="NCBI Taxonomy" id="747089"/>
    <lineage>
        <taxon>Eukaryota</taxon>
        <taxon>Fungi</taxon>
        <taxon>Fungi incertae sedis</taxon>
        <taxon>Mucoromycota</taxon>
        <taxon>Glomeromycotina</taxon>
        <taxon>Glomeromycetes</taxon>
        <taxon>Glomerales</taxon>
        <taxon>Glomeraceae</taxon>
        <taxon>Rhizophagus</taxon>
    </lineage>
</organism>
<accession>A0A2P4P9D1</accession>
<evidence type="ECO:0000256" key="1">
    <source>
        <dbReference type="SAM" id="Phobius"/>
    </source>
</evidence>
<protein>
    <submittedName>
        <fullName evidence="2">Uncharacterized protein</fullName>
    </submittedName>
</protein>
<feature type="transmembrane region" description="Helical" evidence="1">
    <location>
        <begin position="6"/>
        <end position="26"/>
    </location>
</feature>
<keyword evidence="1" id="KW-0812">Transmembrane</keyword>
<feature type="transmembrane region" description="Helical" evidence="1">
    <location>
        <begin position="33"/>
        <end position="61"/>
    </location>
</feature>
<reference evidence="2 3" key="2">
    <citation type="journal article" date="2018" name="New Phytol.">
        <title>High intraspecific genome diversity in the model arbuscular mycorrhizal symbiont Rhizophagus irregularis.</title>
        <authorList>
            <person name="Chen E.C.H."/>
            <person name="Morin E."/>
            <person name="Beaudet D."/>
            <person name="Noel J."/>
            <person name="Yildirir G."/>
            <person name="Ndikumana S."/>
            <person name="Charron P."/>
            <person name="St-Onge C."/>
            <person name="Giorgi J."/>
            <person name="Kruger M."/>
            <person name="Marton T."/>
            <person name="Ropars J."/>
            <person name="Grigoriev I.V."/>
            <person name="Hainaut M."/>
            <person name="Henrissat B."/>
            <person name="Roux C."/>
            <person name="Martin F."/>
            <person name="Corradi N."/>
        </authorList>
    </citation>
    <scope>NUCLEOTIDE SEQUENCE [LARGE SCALE GENOMIC DNA]</scope>
    <source>
        <strain evidence="2 3">DAOM 197198</strain>
    </source>
</reference>
<dbReference type="EMBL" id="AUPC02000319">
    <property type="protein sequence ID" value="POG61967.1"/>
    <property type="molecule type" value="Genomic_DNA"/>
</dbReference>
<keyword evidence="1" id="KW-0472">Membrane</keyword>
<comment type="caution">
    <text evidence="2">The sequence shown here is derived from an EMBL/GenBank/DDBJ whole genome shotgun (WGS) entry which is preliminary data.</text>
</comment>
<evidence type="ECO:0000313" key="3">
    <source>
        <dbReference type="Proteomes" id="UP000018888"/>
    </source>
</evidence>
<dbReference type="AlphaFoldDB" id="A0A2P4P9D1"/>
<reference evidence="2 3" key="1">
    <citation type="journal article" date="2013" name="Proc. Natl. Acad. Sci. U.S.A.">
        <title>Genome of an arbuscular mycorrhizal fungus provides insight into the oldest plant symbiosis.</title>
        <authorList>
            <person name="Tisserant E."/>
            <person name="Malbreil M."/>
            <person name="Kuo A."/>
            <person name="Kohler A."/>
            <person name="Symeonidi A."/>
            <person name="Balestrini R."/>
            <person name="Charron P."/>
            <person name="Duensing N."/>
            <person name="Frei Dit Frey N."/>
            <person name="Gianinazzi-Pearson V."/>
            <person name="Gilbert L.B."/>
            <person name="Handa Y."/>
            <person name="Herr J.R."/>
            <person name="Hijri M."/>
            <person name="Koul R."/>
            <person name="Kawaguchi M."/>
            <person name="Krajinski F."/>
            <person name="Lammers P.J."/>
            <person name="Masclaux F.G."/>
            <person name="Murat C."/>
            <person name="Morin E."/>
            <person name="Ndikumana S."/>
            <person name="Pagni M."/>
            <person name="Petitpierre D."/>
            <person name="Requena N."/>
            <person name="Rosikiewicz P."/>
            <person name="Riley R."/>
            <person name="Saito K."/>
            <person name="San Clemente H."/>
            <person name="Shapiro H."/>
            <person name="van Tuinen D."/>
            <person name="Becard G."/>
            <person name="Bonfante P."/>
            <person name="Paszkowski U."/>
            <person name="Shachar-Hill Y.Y."/>
            <person name="Tuskan G.A."/>
            <person name="Young P.W."/>
            <person name="Sanders I.R."/>
            <person name="Henrissat B."/>
            <person name="Rensing S.A."/>
            <person name="Grigoriev I.V."/>
            <person name="Corradi N."/>
            <person name="Roux C."/>
            <person name="Martin F."/>
        </authorList>
    </citation>
    <scope>NUCLEOTIDE SEQUENCE [LARGE SCALE GENOMIC DNA]</scope>
    <source>
        <strain evidence="2 3">DAOM 197198</strain>
    </source>
</reference>
<name>A0A2P4P9D1_RHIID</name>
<gene>
    <name evidence="2" type="ORF">GLOIN_2v1700252</name>
</gene>
<evidence type="ECO:0000313" key="2">
    <source>
        <dbReference type="EMBL" id="POG61967.1"/>
    </source>
</evidence>
<sequence length="62" mass="7251">MRHLILILNLILIPNLVMIIHFQLFIQQWKPHIFGLVVIGLKKIILLIGLLMYSLLLAAYFL</sequence>